<dbReference type="EMBL" id="GG693852">
    <property type="protein sequence ID" value="EES53932.1"/>
    <property type="molecule type" value="Genomic_DNA"/>
</dbReference>
<name>C6HU04_9BACT</name>
<dbReference type="Pfam" id="PF03843">
    <property type="entry name" value="Slp"/>
    <property type="match status" value="1"/>
</dbReference>
<accession>C6HU04</accession>
<sequence>MTQTGKISGVGARALLVLFLLGTGSALSACSLFEPSPPFTQSETAQVDRDIVFRDVDHHMKSMEGQRVVLGGKIVSVKRGTPLSLVFVREYPLDPTFLPETHQQSRGDFAIETDMPLPKDRFKPGHTVEVIGTIRAPMRVVMGQNSTKRIPLIRAIHLHAEAPPPPPDPYMMDPGMMDPGMMDPYMMGPMMPMMW</sequence>
<evidence type="ECO:0000313" key="2">
    <source>
        <dbReference type="Proteomes" id="UP000009374"/>
    </source>
</evidence>
<reference evidence="1 2" key="1">
    <citation type="journal article" date="2009" name="Appl. Environ. Microbiol.">
        <title>Community genomic and proteomic analyses of chemoautotrophic iron-oxidizing "Leptospirillum rubarum" (Group II) and "Leptospirillum ferrodiazotrophum" (Group III) bacteria in acid mine drainage biofilms.</title>
        <authorList>
            <person name="Goltsman D.S."/>
            <person name="Denef V.J."/>
            <person name="Singer S.W."/>
            <person name="VerBerkmoes N.C."/>
            <person name="Lefsrud M."/>
            <person name="Mueller R.S."/>
            <person name="Dick G.J."/>
            <person name="Sun C.L."/>
            <person name="Wheeler K.E."/>
            <person name="Zemla A."/>
            <person name="Baker B.J."/>
            <person name="Hauser L."/>
            <person name="Land M."/>
            <person name="Shah M.B."/>
            <person name="Thelen M.P."/>
            <person name="Hettich R.L."/>
            <person name="Banfield J.F."/>
        </authorList>
    </citation>
    <scope>NUCLEOTIDE SEQUENCE [LARGE SCALE GENOMIC DNA]</scope>
</reference>
<dbReference type="GO" id="GO:0019867">
    <property type="term" value="C:outer membrane"/>
    <property type="evidence" value="ECO:0007669"/>
    <property type="project" value="InterPro"/>
</dbReference>
<evidence type="ECO:0008006" key="3">
    <source>
        <dbReference type="Google" id="ProtNLM"/>
    </source>
</evidence>
<gene>
    <name evidence="1" type="ORF">UBAL3_44810069</name>
</gene>
<keyword evidence="2" id="KW-1185">Reference proteome</keyword>
<proteinExistence type="predicted"/>
<evidence type="ECO:0000313" key="1">
    <source>
        <dbReference type="EMBL" id="EES53932.1"/>
    </source>
</evidence>
<dbReference type="AlphaFoldDB" id="C6HU04"/>
<dbReference type="Proteomes" id="UP000009374">
    <property type="component" value="Unassembled WGS sequence"/>
</dbReference>
<dbReference type="PROSITE" id="PS51257">
    <property type="entry name" value="PROKAR_LIPOPROTEIN"/>
    <property type="match status" value="1"/>
</dbReference>
<protein>
    <recommendedName>
        <fullName evidence="3">Outer membrane lipoprotein</fullName>
    </recommendedName>
</protein>
<organism evidence="1 2">
    <name type="scientific">Leptospirillum ferrodiazotrophum</name>
    <dbReference type="NCBI Taxonomy" id="412449"/>
    <lineage>
        <taxon>Bacteria</taxon>
        <taxon>Pseudomonadati</taxon>
        <taxon>Nitrospirota</taxon>
        <taxon>Nitrospiria</taxon>
        <taxon>Nitrospirales</taxon>
        <taxon>Nitrospiraceae</taxon>
        <taxon>Leptospirillum</taxon>
    </lineage>
</organism>
<dbReference type="InterPro" id="IPR004658">
    <property type="entry name" value="OMP_Slp"/>
</dbReference>